<keyword evidence="2" id="KW-1185">Reference proteome</keyword>
<dbReference type="KEGG" id="cci:CC1G_08547"/>
<dbReference type="InParanoid" id="A8ND76"/>
<proteinExistence type="predicted"/>
<dbReference type="Proteomes" id="UP000001861">
    <property type="component" value="Unassembled WGS sequence"/>
</dbReference>
<evidence type="ECO:0000313" key="1">
    <source>
        <dbReference type="EMBL" id="EAU89139.1"/>
    </source>
</evidence>
<dbReference type="EMBL" id="AACS02000009">
    <property type="protein sequence ID" value="EAU89139.1"/>
    <property type="molecule type" value="Genomic_DNA"/>
</dbReference>
<comment type="caution">
    <text evidence="1">The sequence shown here is derived from an EMBL/GenBank/DDBJ whole genome shotgun (WGS) entry which is preliminary data.</text>
</comment>
<evidence type="ECO:0000313" key="2">
    <source>
        <dbReference type="Proteomes" id="UP000001861"/>
    </source>
</evidence>
<sequence length="98" mass="10658">MPIQVGPATAVSKSCWQAITYSRLILETLSQGQWSTGRTYGSMSSTGKLKAPSWSLDGEKCDIVILPSRNSSPPATRGPPRMKLRNVESLASWTENCT</sequence>
<dbReference type="VEuPathDB" id="FungiDB:CC1G_08547"/>
<protein>
    <submittedName>
        <fullName evidence="1">Uncharacterized protein</fullName>
    </submittedName>
</protein>
<reference evidence="1 2" key="1">
    <citation type="journal article" date="2010" name="Proc. Natl. Acad. Sci. U.S.A.">
        <title>Insights into evolution of multicellular fungi from the assembled chromosomes of the mushroom Coprinopsis cinerea (Coprinus cinereus).</title>
        <authorList>
            <person name="Stajich J.E."/>
            <person name="Wilke S.K."/>
            <person name="Ahren D."/>
            <person name="Au C.H."/>
            <person name="Birren B.W."/>
            <person name="Borodovsky M."/>
            <person name="Burns C."/>
            <person name="Canback B."/>
            <person name="Casselton L.A."/>
            <person name="Cheng C.K."/>
            <person name="Deng J."/>
            <person name="Dietrich F.S."/>
            <person name="Fargo D.C."/>
            <person name="Farman M.L."/>
            <person name="Gathman A.C."/>
            <person name="Goldberg J."/>
            <person name="Guigo R."/>
            <person name="Hoegger P.J."/>
            <person name="Hooker J.B."/>
            <person name="Huggins A."/>
            <person name="James T.Y."/>
            <person name="Kamada T."/>
            <person name="Kilaru S."/>
            <person name="Kodira C."/>
            <person name="Kues U."/>
            <person name="Kupfer D."/>
            <person name="Kwan H.S."/>
            <person name="Lomsadze A."/>
            <person name="Li W."/>
            <person name="Lilly W.W."/>
            <person name="Ma L.J."/>
            <person name="Mackey A.J."/>
            <person name="Manning G."/>
            <person name="Martin F."/>
            <person name="Muraguchi H."/>
            <person name="Natvig D.O."/>
            <person name="Palmerini H."/>
            <person name="Ramesh M.A."/>
            <person name="Rehmeyer C.J."/>
            <person name="Roe B.A."/>
            <person name="Shenoy N."/>
            <person name="Stanke M."/>
            <person name="Ter-Hovhannisyan V."/>
            <person name="Tunlid A."/>
            <person name="Velagapudi R."/>
            <person name="Vision T.J."/>
            <person name="Zeng Q."/>
            <person name="Zolan M.E."/>
            <person name="Pukkila P.J."/>
        </authorList>
    </citation>
    <scope>NUCLEOTIDE SEQUENCE [LARGE SCALE GENOMIC DNA]</scope>
    <source>
        <strain evidence="2">Okayama-7 / 130 / ATCC MYA-4618 / FGSC 9003</strain>
    </source>
</reference>
<dbReference type="RefSeq" id="XP_001832719.1">
    <property type="nucleotide sequence ID" value="XM_001832667.1"/>
</dbReference>
<name>A8ND76_COPC7</name>
<accession>A8ND76</accession>
<dbReference type="AlphaFoldDB" id="A8ND76"/>
<dbReference type="GeneID" id="6009208"/>
<gene>
    <name evidence="1" type="ORF">CC1G_08547</name>
</gene>
<organism evidence="1 2">
    <name type="scientific">Coprinopsis cinerea (strain Okayama-7 / 130 / ATCC MYA-4618 / FGSC 9003)</name>
    <name type="common">Inky cap fungus</name>
    <name type="synonym">Hormographiella aspergillata</name>
    <dbReference type="NCBI Taxonomy" id="240176"/>
    <lineage>
        <taxon>Eukaryota</taxon>
        <taxon>Fungi</taxon>
        <taxon>Dikarya</taxon>
        <taxon>Basidiomycota</taxon>
        <taxon>Agaricomycotina</taxon>
        <taxon>Agaricomycetes</taxon>
        <taxon>Agaricomycetidae</taxon>
        <taxon>Agaricales</taxon>
        <taxon>Agaricineae</taxon>
        <taxon>Psathyrellaceae</taxon>
        <taxon>Coprinopsis</taxon>
    </lineage>
</organism>